<evidence type="ECO:0000313" key="2">
    <source>
        <dbReference type="WBParaSite" id="JU765_v2.g11922.t1"/>
    </source>
</evidence>
<organism evidence="1 2">
    <name type="scientific">Panagrolaimus sp. JU765</name>
    <dbReference type="NCBI Taxonomy" id="591449"/>
    <lineage>
        <taxon>Eukaryota</taxon>
        <taxon>Metazoa</taxon>
        <taxon>Ecdysozoa</taxon>
        <taxon>Nematoda</taxon>
        <taxon>Chromadorea</taxon>
        <taxon>Rhabditida</taxon>
        <taxon>Tylenchina</taxon>
        <taxon>Panagrolaimomorpha</taxon>
        <taxon>Panagrolaimoidea</taxon>
        <taxon>Panagrolaimidae</taxon>
        <taxon>Panagrolaimus</taxon>
    </lineage>
</organism>
<protein>
    <submittedName>
        <fullName evidence="2">Uncharacterized protein</fullName>
    </submittedName>
</protein>
<sequence length="179" mass="19885">MEIEKEKDQKASDCFAEIKRKTGKDTTKKQSNDSGDFLDHGTHHQRKRRCGKLVEDEDDSDDDASKELVPKVRKRSGSMSCYRKISANSSSTIYATAKECADMVEKALQPVSSAALTVTAQFDGFPIASTSSHPPVIYEDSEPSDKESSSGRDSPENQRMKDSRIDYADSRKSGQSHQK</sequence>
<proteinExistence type="predicted"/>
<evidence type="ECO:0000313" key="1">
    <source>
        <dbReference type="Proteomes" id="UP000887576"/>
    </source>
</evidence>
<dbReference type="Proteomes" id="UP000887576">
    <property type="component" value="Unplaced"/>
</dbReference>
<dbReference type="WBParaSite" id="JU765_v2.g11922.t1">
    <property type="protein sequence ID" value="JU765_v2.g11922.t1"/>
    <property type="gene ID" value="JU765_v2.g11922"/>
</dbReference>
<name>A0AC34Q1E9_9BILA</name>
<reference evidence="2" key="1">
    <citation type="submission" date="2022-11" db="UniProtKB">
        <authorList>
            <consortium name="WormBaseParasite"/>
        </authorList>
    </citation>
    <scope>IDENTIFICATION</scope>
</reference>
<accession>A0AC34Q1E9</accession>